<proteinExistence type="predicted"/>
<protein>
    <submittedName>
        <fullName evidence="4">TetR family transcriptional regulator</fullName>
    </submittedName>
</protein>
<dbReference type="Pfam" id="PF00440">
    <property type="entry name" value="TetR_N"/>
    <property type="match status" value="1"/>
</dbReference>
<gene>
    <name evidence="4" type="ORF">BDK92_7566</name>
</gene>
<dbReference type="SUPFAM" id="SSF46689">
    <property type="entry name" value="Homeodomain-like"/>
    <property type="match status" value="1"/>
</dbReference>
<dbReference type="Proteomes" id="UP000277671">
    <property type="component" value="Unassembled WGS sequence"/>
</dbReference>
<dbReference type="PANTHER" id="PTHR30055">
    <property type="entry name" value="HTH-TYPE TRANSCRIPTIONAL REGULATOR RUTR"/>
    <property type="match status" value="1"/>
</dbReference>
<dbReference type="InterPro" id="IPR036271">
    <property type="entry name" value="Tet_transcr_reg_TetR-rel_C_sf"/>
</dbReference>
<dbReference type="Gene3D" id="1.10.10.60">
    <property type="entry name" value="Homeodomain-like"/>
    <property type="match status" value="1"/>
</dbReference>
<sequence length="213" mass="23660">MPSITRRRTANVGRPTSAETDILAATQRLLVNGANFTELGVQQVCTEAGVARSTFYSHFRDKIDLLVRLATELMTSSFDVTSAWKPSEGVERLADAFLQVVKVYREHAAVRRALTEVATYDATVRDFWSQELNQFTDWTIAVLRAEQDAGRTPADLDPVSATRLVVMGGERALVDHVTAGDPHADGAFARELALTWWYGVYRRPAHHGERSPS</sequence>
<dbReference type="EMBL" id="RBKT01000001">
    <property type="protein sequence ID" value="RKR93059.1"/>
    <property type="molecule type" value="Genomic_DNA"/>
</dbReference>
<organism evidence="4 5">
    <name type="scientific">Micromonospora pisi</name>
    <dbReference type="NCBI Taxonomy" id="589240"/>
    <lineage>
        <taxon>Bacteria</taxon>
        <taxon>Bacillati</taxon>
        <taxon>Actinomycetota</taxon>
        <taxon>Actinomycetes</taxon>
        <taxon>Micromonosporales</taxon>
        <taxon>Micromonosporaceae</taxon>
        <taxon>Micromonospora</taxon>
    </lineage>
</organism>
<evidence type="ECO:0000259" key="3">
    <source>
        <dbReference type="PROSITE" id="PS50977"/>
    </source>
</evidence>
<dbReference type="InterPro" id="IPR049397">
    <property type="entry name" value="EthR_C"/>
</dbReference>
<name>A0A495JXY0_9ACTN</name>
<feature type="domain" description="HTH tetR-type" evidence="3">
    <location>
        <begin position="16"/>
        <end position="77"/>
    </location>
</feature>
<evidence type="ECO:0000313" key="5">
    <source>
        <dbReference type="Proteomes" id="UP000277671"/>
    </source>
</evidence>
<keyword evidence="1 2" id="KW-0238">DNA-binding</keyword>
<dbReference type="InterPro" id="IPR009057">
    <property type="entry name" value="Homeodomain-like_sf"/>
</dbReference>
<comment type="caution">
    <text evidence="4">The sequence shown here is derived from an EMBL/GenBank/DDBJ whole genome shotgun (WGS) entry which is preliminary data.</text>
</comment>
<evidence type="ECO:0000313" key="4">
    <source>
        <dbReference type="EMBL" id="RKR93059.1"/>
    </source>
</evidence>
<keyword evidence="5" id="KW-1185">Reference proteome</keyword>
<reference evidence="4 5" key="1">
    <citation type="submission" date="2018-10" db="EMBL/GenBank/DDBJ databases">
        <title>Sequencing the genomes of 1000 actinobacteria strains.</title>
        <authorList>
            <person name="Klenk H.-P."/>
        </authorList>
    </citation>
    <scope>NUCLEOTIDE SEQUENCE [LARGE SCALE GENOMIC DNA]</scope>
    <source>
        <strain evidence="4 5">DSM 45175</strain>
    </source>
</reference>
<dbReference type="InterPro" id="IPR050109">
    <property type="entry name" value="HTH-type_TetR-like_transc_reg"/>
</dbReference>
<dbReference type="OrthoDB" id="7186647at2"/>
<evidence type="ECO:0000256" key="1">
    <source>
        <dbReference type="ARBA" id="ARBA00023125"/>
    </source>
</evidence>
<accession>A0A495JXY0</accession>
<dbReference type="GO" id="GO:0003700">
    <property type="term" value="F:DNA-binding transcription factor activity"/>
    <property type="evidence" value="ECO:0007669"/>
    <property type="project" value="TreeGrafter"/>
</dbReference>
<dbReference type="PANTHER" id="PTHR30055:SF184">
    <property type="entry name" value="HTH-TYPE TRANSCRIPTIONAL REGULATOR ETHR"/>
    <property type="match status" value="1"/>
</dbReference>
<dbReference type="Gene3D" id="1.10.357.10">
    <property type="entry name" value="Tetracycline Repressor, domain 2"/>
    <property type="match status" value="1"/>
</dbReference>
<dbReference type="SUPFAM" id="SSF48498">
    <property type="entry name" value="Tetracyclin repressor-like, C-terminal domain"/>
    <property type="match status" value="1"/>
</dbReference>
<feature type="DNA-binding region" description="H-T-H motif" evidence="2">
    <location>
        <begin position="40"/>
        <end position="59"/>
    </location>
</feature>
<dbReference type="Pfam" id="PF21313">
    <property type="entry name" value="EthR_C"/>
    <property type="match status" value="1"/>
</dbReference>
<dbReference type="InterPro" id="IPR001647">
    <property type="entry name" value="HTH_TetR"/>
</dbReference>
<evidence type="ECO:0000256" key="2">
    <source>
        <dbReference type="PROSITE-ProRule" id="PRU00335"/>
    </source>
</evidence>
<dbReference type="GO" id="GO:0000976">
    <property type="term" value="F:transcription cis-regulatory region binding"/>
    <property type="evidence" value="ECO:0007669"/>
    <property type="project" value="TreeGrafter"/>
</dbReference>
<dbReference type="RefSeq" id="WP_121161123.1">
    <property type="nucleotide sequence ID" value="NZ_RBKT01000001.1"/>
</dbReference>
<dbReference type="AlphaFoldDB" id="A0A495JXY0"/>
<dbReference type="PROSITE" id="PS50977">
    <property type="entry name" value="HTH_TETR_2"/>
    <property type="match status" value="1"/>
</dbReference>